<proteinExistence type="predicted"/>
<comment type="caution">
    <text evidence="2">The sequence shown here is derived from an EMBL/GenBank/DDBJ whole genome shotgun (WGS) entry which is preliminary data.</text>
</comment>
<organism evidence="2 3">
    <name type="scientific">Streptomyces vulcanius</name>
    <dbReference type="NCBI Taxonomy" id="1441876"/>
    <lineage>
        <taxon>Bacteria</taxon>
        <taxon>Bacillati</taxon>
        <taxon>Actinomycetota</taxon>
        <taxon>Actinomycetes</taxon>
        <taxon>Kitasatosporales</taxon>
        <taxon>Streptomycetaceae</taxon>
        <taxon>Streptomyces</taxon>
    </lineage>
</organism>
<feature type="region of interest" description="Disordered" evidence="1">
    <location>
        <begin position="248"/>
        <end position="280"/>
    </location>
</feature>
<sequence>MADTAGIIRRIRNEIGDMQSPFLDTYLGADELASYDLSETGVTEVTAKVTTVDPPATVDLVADTDYVLDSAEGRIVLINPDFSPLHHGQTLIVRGVAQGLFTDADLETYIGDAVQQHAYGRSKVTRYRDAHGFIRYDREPFTLENLPAVEEPLVAYLAAINCLWTLATDAATDIDISTAEGTFVPRTQRYRQLMQHIGDATTGLQGRYNTLAQQLNVGLGRIEMFTLRRVSRTTNRLVPVFESREYDDSSRPQRLLPPIDGQEYEDESNVPSPTYPGLWG</sequence>
<evidence type="ECO:0000313" key="2">
    <source>
        <dbReference type="EMBL" id="MFC4498521.1"/>
    </source>
</evidence>
<dbReference type="Proteomes" id="UP001595839">
    <property type="component" value="Unassembled WGS sequence"/>
</dbReference>
<name>A0ABV9ALR3_9ACTN</name>
<evidence type="ECO:0000313" key="3">
    <source>
        <dbReference type="Proteomes" id="UP001595839"/>
    </source>
</evidence>
<accession>A0ABV9ALR3</accession>
<gene>
    <name evidence="2" type="ORF">ACFPIH_03115</name>
</gene>
<dbReference type="EMBL" id="JBHSFK010000002">
    <property type="protein sequence ID" value="MFC4498521.1"/>
    <property type="molecule type" value="Genomic_DNA"/>
</dbReference>
<dbReference type="RefSeq" id="WP_366501310.1">
    <property type="nucleotide sequence ID" value="NZ_JBHSFK010000002.1"/>
</dbReference>
<protein>
    <submittedName>
        <fullName evidence="2">Uncharacterized protein</fullName>
    </submittedName>
</protein>
<evidence type="ECO:0000256" key="1">
    <source>
        <dbReference type="SAM" id="MobiDB-lite"/>
    </source>
</evidence>
<reference evidence="3" key="1">
    <citation type="journal article" date="2019" name="Int. J. Syst. Evol. Microbiol.">
        <title>The Global Catalogue of Microorganisms (GCM) 10K type strain sequencing project: providing services to taxonomists for standard genome sequencing and annotation.</title>
        <authorList>
            <consortium name="The Broad Institute Genomics Platform"/>
            <consortium name="The Broad Institute Genome Sequencing Center for Infectious Disease"/>
            <person name="Wu L."/>
            <person name="Ma J."/>
        </authorList>
    </citation>
    <scope>NUCLEOTIDE SEQUENCE [LARGE SCALE GENOMIC DNA]</scope>
    <source>
        <strain evidence="3">CGMCC 4.7177</strain>
    </source>
</reference>
<keyword evidence="3" id="KW-1185">Reference proteome</keyword>